<dbReference type="Proteomes" id="UP001208570">
    <property type="component" value="Unassembled WGS sequence"/>
</dbReference>
<name>A0AAD9JBZ9_9ANNE</name>
<keyword evidence="5" id="KW-0221">Differentiation</keyword>
<evidence type="ECO:0000259" key="14">
    <source>
        <dbReference type="Pfam" id="PF02544"/>
    </source>
</evidence>
<evidence type="ECO:0000256" key="1">
    <source>
        <dbReference type="ARBA" id="ARBA00004477"/>
    </source>
</evidence>
<evidence type="ECO:0000256" key="13">
    <source>
        <dbReference type="SAM" id="Phobius"/>
    </source>
</evidence>
<feature type="transmembrane region" description="Helical" evidence="13">
    <location>
        <begin position="20"/>
        <end position="42"/>
    </location>
</feature>
<evidence type="ECO:0000256" key="8">
    <source>
        <dbReference type="ARBA" id="ARBA00022857"/>
    </source>
</evidence>
<dbReference type="GO" id="GO:0005789">
    <property type="term" value="C:endoplasmic reticulum membrane"/>
    <property type="evidence" value="ECO:0007669"/>
    <property type="project" value="UniProtKB-SubCell"/>
</dbReference>
<dbReference type="AlphaFoldDB" id="A0AAD9JBZ9"/>
<dbReference type="GO" id="GO:0003865">
    <property type="term" value="F:3-oxo-5-alpha-steroid 4-dehydrogenase activity"/>
    <property type="evidence" value="ECO:0007669"/>
    <property type="project" value="TreeGrafter"/>
</dbReference>
<feature type="non-terminal residue" evidence="15">
    <location>
        <position position="1"/>
    </location>
</feature>
<keyword evidence="9 13" id="KW-1133">Transmembrane helix</keyword>
<accession>A0AAD9JBZ9</accession>
<feature type="transmembrane region" description="Helical" evidence="13">
    <location>
        <begin position="117"/>
        <end position="135"/>
    </location>
</feature>
<dbReference type="InterPro" id="IPR039357">
    <property type="entry name" value="SRD5A/TECR"/>
</dbReference>
<evidence type="ECO:0000256" key="4">
    <source>
        <dbReference type="ARBA" id="ARBA00022692"/>
    </source>
</evidence>
<evidence type="ECO:0000256" key="3">
    <source>
        <dbReference type="ARBA" id="ARBA00007742"/>
    </source>
</evidence>
<feature type="domain" description="3-oxo-5-alpha-steroid 4-dehydrogenase C-terminal" evidence="14">
    <location>
        <begin position="93"/>
        <end position="209"/>
    </location>
</feature>
<sequence>MLWLNFGLTMSYIWQDEQALIILLSYILVITAVVLFIALLFIDAPYGRYSGIAWGPGVSARLAWFIQELPAFCIPGYLYLYTPSRITDTANFILLMMYLGHYLQSYNTSNNVVSKQIQLITKSFIIFMLGFSINVHSDHILRNLRKECETGYKIPYGGMFQYISGANFFGEIIEWSGFAMACCSLPAFAFAFLTAANLIPRARSHHRRIVGETWAEKQPNVTKIDGDFPTKDLYLGIVYPTIRAVVSQIKTLQEDTRLAPYLNQALSVLGLRGLIGMSEEDAGKLGNDEIAMLSQKYRQGDEPYIEASETHQEWAMLKTLDSEVILLSSILLKIHEYFIEKEVSSLDGDGALLKMDVHLSPNFAVEKGRPGDRTGWR</sequence>
<keyword evidence="8" id="KW-0521">NADP</keyword>
<proteinExistence type="inferred from homology"/>
<evidence type="ECO:0000256" key="6">
    <source>
        <dbReference type="ARBA" id="ARBA00022824"/>
    </source>
</evidence>
<evidence type="ECO:0000313" key="16">
    <source>
        <dbReference type="Proteomes" id="UP001208570"/>
    </source>
</evidence>
<dbReference type="EMBL" id="JAODUP010000427">
    <property type="protein sequence ID" value="KAK2150044.1"/>
    <property type="molecule type" value="Genomic_DNA"/>
</dbReference>
<keyword evidence="4 13" id="KW-0812">Transmembrane</keyword>
<keyword evidence="10" id="KW-0560">Oxidoreductase</keyword>
<evidence type="ECO:0000313" key="15">
    <source>
        <dbReference type="EMBL" id="KAK2150044.1"/>
    </source>
</evidence>
<keyword evidence="16" id="KW-1185">Reference proteome</keyword>
<evidence type="ECO:0000256" key="7">
    <source>
        <dbReference type="ARBA" id="ARBA00022848"/>
    </source>
</evidence>
<dbReference type="GO" id="GO:0030154">
    <property type="term" value="P:cell differentiation"/>
    <property type="evidence" value="ECO:0007669"/>
    <property type="project" value="UniProtKB-KW"/>
</dbReference>
<evidence type="ECO:0000256" key="12">
    <source>
        <dbReference type="ARBA" id="ARBA00023136"/>
    </source>
</evidence>
<dbReference type="PROSITE" id="PS50244">
    <property type="entry name" value="S5A_REDUCTASE"/>
    <property type="match status" value="1"/>
</dbReference>
<evidence type="ECO:0000256" key="11">
    <source>
        <dbReference type="ARBA" id="ARBA00023098"/>
    </source>
</evidence>
<dbReference type="Pfam" id="PF02544">
    <property type="entry name" value="Steroid_dh"/>
    <property type="match status" value="1"/>
</dbReference>
<gene>
    <name evidence="15" type="ORF">LSH36_427g08018</name>
</gene>
<dbReference type="GO" id="GO:0006694">
    <property type="term" value="P:steroid biosynthetic process"/>
    <property type="evidence" value="ECO:0007669"/>
    <property type="project" value="TreeGrafter"/>
</dbReference>
<reference evidence="15" key="1">
    <citation type="journal article" date="2023" name="Mol. Biol. Evol.">
        <title>Third-Generation Sequencing Reveals the Adaptive Role of the Epigenome in Three Deep-Sea Polychaetes.</title>
        <authorList>
            <person name="Perez M."/>
            <person name="Aroh O."/>
            <person name="Sun Y."/>
            <person name="Lan Y."/>
            <person name="Juniper S.K."/>
            <person name="Young C.R."/>
            <person name="Angers B."/>
            <person name="Qian P.Y."/>
        </authorList>
    </citation>
    <scope>NUCLEOTIDE SEQUENCE</scope>
    <source>
        <strain evidence="15">P08H-3</strain>
    </source>
</reference>
<evidence type="ECO:0000256" key="5">
    <source>
        <dbReference type="ARBA" id="ARBA00022782"/>
    </source>
</evidence>
<dbReference type="PANTHER" id="PTHR10556">
    <property type="entry name" value="3-OXO-5-ALPHA-STEROID 4-DEHYDROGENASE"/>
    <property type="match status" value="1"/>
</dbReference>
<evidence type="ECO:0000256" key="9">
    <source>
        <dbReference type="ARBA" id="ARBA00022989"/>
    </source>
</evidence>
<dbReference type="InterPro" id="IPR001104">
    <property type="entry name" value="3-oxo-5_a-steroid_4-DH_C"/>
</dbReference>
<organism evidence="15 16">
    <name type="scientific">Paralvinella palmiformis</name>
    <dbReference type="NCBI Taxonomy" id="53620"/>
    <lineage>
        <taxon>Eukaryota</taxon>
        <taxon>Metazoa</taxon>
        <taxon>Spiralia</taxon>
        <taxon>Lophotrochozoa</taxon>
        <taxon>Annelida</taxon>
        <taxon>Polychaeta</taxon>
        <taxon>Sedentaria</taxon>
        <taxon>Canalipalpata</taxon>
        <taxon>Terebellida</taxon>
        <taxon>Terebelliformia</taxon>
        <taxon>Alvinellidae</taxon>
        <taxon>Paralvinella</taxon>
    </lineage>
</organism>
<comment type="similarity">
    <text evidence="3">Belongs to the steroid 5-alpha reductase family.</text>
</comment>
<keyword evidence="11" id="KW-0443">Lipid metabolism</keyword>
<evidence type="ECO:0000256" key="10">
    <source>
        <dbReference type="ARBA" id="ARBA00023002"/>
    </source>
</evidence>
<comment type="caution">
    <text evidence="15">The sequence shown here is derived from an EMBL/GenBank/DDBJ whole genome shotgun (WGS) entry which is preliminary data.</text>
</comment>
<protein>
    <recommendedName>
        <fullName evidence="14">3-oxo-5-alpha-steroid 4-dehydrogenase C-terminal domain-containing protein</fullName>
    </recommendedName>
</protein>
<feature type="transmembrane region" description="Helical" evidence="13">
    <location>
        <begin position="178"/>
        <end position="199"/>
    </location>
</feature>
<keyword evidence="7" id="KW-0492">Microsome</keyword>
<keyword evidence="12 13" id="KW-0472">Membrane</keyword>
<dbReference type="PANTHER" id="PTHR10556:SF57">
    <property type="entry name" value="3-OXO-5-ALPHA-STEROID 4-DEHYDROGENASE 1"/>
    <property type="match status" value="1"/>
</dbReference>
<feature type="transmembrane region" description="Helical" evidence="13">
    <location>
        <begin position="62"/>
        <end position="80"/>
    </location>
</feature>
<keyword evidence="6" id="KW-0256">Endoplasmic reticulum</keyword>
<comment type="subcellular location">
    <subcellularLocation>
        <location evidence="1">Endoplasmic reticulum membrane</location>
        <topology evidence="1">Multi-pass membrane protein</topology>
    </subcellularLocation>
    <subcellularLocation>
        <location evidence="2">Microsome membrane</location>
    </subcellularLocation>
</comment>
<evidence type="ECO:0000256" key="2">
    <source>
        <dbReference type="ARBA" id="ARBA00004524"/>
    </source>
</evidence>